<dbReference type="Proteomes" id="UP001597262">
    <property type="component" value="Unassembled WGS sequence"/>
</dbReference>
<dbReference type="RefSeq" id="WP_379319366.1">
    <property type="nucleotide sequence ID" value="NZ_JBHTLM010000007.1"/>
</dbReference>
<evidence type="ECO:0000313" key="3">
    <source>
        <dbReference type="Proteomes" id="UP001597262"/>
    </source>
</evidence>
<dbReference type="PANTHER" id="PTHR32305:SF15">
    <property type="entry name" value="PROTEIN RHSA-RELATED"/>
    <property type="match status" value="1"/>
</dbReference>
<dbReference type="Gene3D" id="2.180.10.10">
    <property type="entry name" value="RHS repeat-associated core"/>
    <property type="match status" value="1"/>
</dbReference>
<dbReference type="InterPro" id="IPR050708">
    <property type="entry name" value="T6SS_VgrG/RHS"/>
</dbReference>
<feature type="region of interest" description="Disordered" evidence="1">
    <location>
        <begin position="566"/>
        <end position="596"/>
    </location>
</feature>
<dbReference type="InterPro" id="IPR006530">
    <property type="entry name" value="YD"/>
</dbReference>
<reference evidence="3" key="1">
    <citation type="journal article" date="2019" name="Int. J. Syst. Evol. Microbiol.">
        <title>The Global Catalogue of Microorganisms (GCM) 10K type strain sequencing project: providing services to taxonomists for standard genome sequencing and annotation.</title>
        <authorList>
            <consortium name="The Broad Institute Genomics Platform"/>
            <consortium name="The Broad Institute Genome Sequencing Center for Infectious Disease"/>
            <person name="Wu L."/>
            <person name="Ma J."/>
        </authorList>
    </citation>
    <scope>NUCLEOTIDE SEQUENCE [LARGE SCALE GENOMIC DNA]</scope>
    <source>
        <strain evidence="3">CCUG 59189</strain>
    </source>
</reference>
<sequence length="713" mass="77513">MNRLQSVTEPSGKITTYAFDASGNREREKLVNGSSKTVINYEYDEQNRLTSTSQNSIEGTKQKVAYHYDNNGNLLNKSTETTKKVDPENPIEPTFGMFIYGQPNENPRIADIVSGVASYHYDVWNQLESSSTGSGTTLYQYNGEGLRTKKIANGKSTQYVYENNDVVLETDERGKQIAFNVYGGPLLTRTIGTEQYMYLYNGHADVTSLIDNAGNTKASYEYDAFGNIASSEGTVNNPVRYSGYQYDEESQLYYLNARYYDPKIARFLSEDTYKGNLNDPLSLNLYTYVSNNPLVYSDPTGHWQQRDSKLNVQAQASIIALTNSYYKATNAYERAAISKQADAIRNSAAAHNTGIVTPLQAQAATIISIVNKGISAKGYATVSDWNQALKSAGITTSTKSEPYVKTRETGSQTVTTTNIGVTNLAVTSYHSAETKKSGANLNISYNVTKPEYKFVVSVANEDVTLEQALMLAKTMERSGGKLSKKDLIKLKLNVNSSIDSLEMAYDFATKDLTISEAEILYRQEVVNPKTEQAFMLFGLNAATSSFRVGPRRNIAEPVTLTKNEYANVGSKGTGNPGTVGAQRSTGLATPGSNGAFKVGTELPGDAVILRGGVAKPKDLQANQALDTKNNTLSANGGMGVSNETLSNGLKNNQISIVSVGKLNDVGYKVVATPTANNPYHVSIYTPGGKVLTDTEAANLSSQFTQVPNPSLNK</sequence>
<dbReference type="PANTHER" id="PTHR32305">
    <property type="match status" value="1"/>
</dbReference>
<comment type="caution">
    <text evidence="2">The sequence shown here is derived from an EMBL/GenBank/DDBJ whole genome shotgun (WGS) entry which is preliminary data.</text>
</comment>
<gene>
    <name evidence="2" type="ORF">ACFQ3W_11475</name>
</gene>
<accession>A0ABW3RWS8</accession>
<evidence type="ECO:0000313" key="2">
    <source>
        <dbReference type="EMBL" id="MFD1176916.1"/>
    </source>
</evidence>
<organism evidence="2 3">
    <name type="scientific">Paenibacillus puldeungensis</name>
    <dbReference type="NCBI Taxonomy" id="696536"/>
    <lineage>
        <taxon>Bacteria</taxon>
        <taxon>Bacillati</taxon>
        <taxon>Bacillota</taxon>
        <taxon>Bacilli</taxon>
        <taxon>Bacillales</taxon>
        <taxon>Paenibacillaceae</taxon>
        <taxon>Paenibacillus</taxon>
    </lineage>
</organism>
<keyword evidence="3" id="KW-1185">Reference proteome</keyword>
<dbReference type="NCBIfam" id="TIGR03696">
    <property type="entry name" value="Rhs_assc_core"/>
    <property type="match status" value="1"/>
</dbReference>
<feature type="compositionally biased region" description="Polar residues" evidence="1">
    <location>
        <begin position="581"/>
        <end position="592"/>
    </location>
</feature>
<dbReference type="NCBIfam" id="TIGR01643">
    <property type="entry name" value="YD_repeat_2x"/>
    <property type="match status" value="1"/>
</dbReference>
<dbReference type="EMBL" id="JBHTLM010000007">
    <property type="protein sequence ID" value="MFD1176916.1"/>
    <property type="molecule type" value="Genomic_DNA"/>
</dbReference>
<name>A0ABW3RWS8_9BACL</name>
<evidence type="ECO:0000256" key="1">
    <source>
        <dbReference type="SAM" id="MobiDB-lite"/>
    </source>
</evidence>
<dbReference type="InterPro" id="IPR022385">
    <property type="entry name" value="Rhs_assc_core"/>
</dbReference>
<protein>
    <submittedName>
        <fullName evidence="2">RHS repeat domain-containing protein</fullName>
    </submittedName>
</protein>
<proteinExistence type="predicted"/>